<protein>
    <recommendedName>
        <fullName evidence="2">DUF4216 domain-containing protein</fullName>
    </recommendedName>
</protein>
<feature type="region of interest" description="Disordered" evidence="1">
    <location>
        <begin position="152"/>
        <end position="222"/>
    </location>
</feature>
<reference evidence="3" key="1">
    <citation type="submission" date="2020-10" db="EMBL/GenBank/DDBJ databases">
        <authorList>
            <person name="Han B."/>
            <person name="Lu T."/>
            <person name="Zhao Q."/>
            <person name="Huang X."/>
            <person name="Zhao Y."/>
        </authorList>
    </citation>
    <scope>NUCLEOTIDE SEQUENCE</scope>
</reference>
<sequence length="231" mass="25952">MPLELVLFYCRWFDPTPNGLRRSENLGLVEIKHTSRLSNFDPFVMAAQMVSSIRHSRNSHAKGSASLVSNSSDGASQRPRSDPPSQSLNATEPIRSVQSAKQRGRKQGCLTKLKMPVHGRKVALEPLSDTCLHERLNQMGELNNDLILLPTSSSHVGEDLDGEDMDGEDEEDMDGSYMEGEDTEEDMNEEDMYEEDEGDEEDRDEEDIDNNNGGSNARSYIDDFCDLGYIW</sequence>
<evidence type="ECO:0000259" key="2">
    <source>
        <dbReference type="Pfam" id="PF13952"/>
    </source>
</evidence>
<evidence type="ECO:0000313" key="3">
    <source>
        <dbReference type="EMBL" id="CAD6268475.1"/>
    </source>
</evidence>
<organism evidence="3 4">
    <name type="scientific">Miscanthus lutarioriparius</name>
    <dbReference type="NCBI Taxonomy" id="422564"/>
    <lineage>
        <taxon>Eukaryota</taxon>
        <taxon>Viridiplantae</taxon>
        <taxon>Streptophyta</taxon>
        <taxon>Embryophyta</taxon>
        <taxon>Tracheophyta</taxon>
        <taxon>Spermatophyta</taxon>
        <taxon>Magnoliopsida</taxon>
        <taxon>Liliopsida</taxon>
        <taxon>Poales</taxon>
        <taxon>Poaceae</taxon>
        <taxon>PACMAD clade</taxon>
        <taxon>Panicoideae</taxon>
        <taxon>Andropogonodae</taxon>
        <taxon>Andropogoneae</taxon>
        <taxon>Saccharinae</taxon>
        <taxon>Miscanthus</taxon>
    </lineage>
</organism>
<dbReference type="EMBL" id="CAJGYO010000014">
    <property type="protein sequence ID" value="CAD6268475.1"/>
    <property type="molecule type" value="Genomic_DNA"/>
</dbReference>
<feature type="domain" description="DUF4216" evidence="2">
    <location>
        <begin position="5"/>
        <end position="48"/>
    </location>
</feature>
<keyword evidence="4" id="KW-1185">Reference proteome</keyword>
<name>A0A811REZ5_9POAL</name>
<feature type="region of interest" description="Disordered" evidence="1">
    <location>
        <begin position="55"/>
        <end position="112"/>
    </location>
</feature>
<feature type="compositionally biased region" description="Polar residues" evidence="1">
    <location>
        <begin position="66"/>
        <end position="75"/>
    </location>
</feature>
<gene>
    <name evidence="3" type="ORF">NCGR_LOCUS51780</name>
</gene>
<dbReference type="Pfam" id="PF13952">
    <property type="entry name" value="DUF4216"/>
    <property type="match status" value="1"/>
</dbReference>
<comment type="caution">
    <text evidence="3">The sequence shown here is derived from an EMBL/GenBank/DDBJ whole genome shotgun (WGS) entry which is preliminary data.</text>
</comment>
<dbReference type="Proteomes" id="UP000604825">
    <property type="component" value="Unassembled WGS sequence"/>
</dbReference>
<evidence type="ECO:0000313" key="4">
    <source>
        <dbReference type="Proteomes" id="UP000604825"/>
    </source>
</evidence>
<proteinExistence type="predicted"/>
<dbReference type="OrthoDB" id="1297366at2759"/>
<feature type="compositionally biased region" description="Acidic residues" evidence="1">
    <location>
        <begin position="159"/>
        <end position="209"/>
    </location>
</feature>
<dbReference type="AlphaFoldDB" id="A0A811REZ5"/>
<accession>A0A811REZ5</accession>
<evidence type="ECO:0000256" key="1">
    <source>
        <dbReference type="SAM" id="MobiDB-lite"/>
    </source>
</evidence>
<dbReference type="InterPro" id="IPR025312">
    <property type="entry name" value="DUF4216"/>
</dbReference>